<sequence>MSFNEWLYTNNYQSFKEWKSLVVNKENVYPSLRIPYREWVEEYMDGIGKESIKDVKDLIRCLLGAVTRKQDLDAYSINQVLLQSENESLRERAEKMAGSERLIRLSEGQDAWEGITWILELLPTGPFNAVQALESYLFSQPNLPDDRIIGIGQCIDIIYAKFIYNTSSLEKIMSLKPIEFEWYIEALYESMGYDTLWTTATRDEGKDIIATAQRPDGFEQVYVECKLYKKTQLTIEKVRAFSRVIDKNEVNRGVIFCTGYVNKNLKNEDKRINIWTYDDMHTLLNAHLGSDWSERVKIIVENKRRKYRS</sequence>
<dbReference type="InterPro" id="IPR011335">
    <property type="entry name" value="Restrct_endonuc-II-like"/>
</dbReference>
<evidence type="ECO:0000313" key="3">
    <source>
        <dbReference type="Proteomes" id="UP001248709"/>
    </source>
</evidence>
<dbReference type="EMBL" id="JAUSUY010000031">
    <property type="protein sequence ID" value="MDT3429029.1"/>
    <property type="molecule type" value="Genomic_DNA"/>
</dbReference>
<accession>A0ABU3HDY8</accession>
<dbReference type="InterPro" id="IPR007560">
    <property type="entry name" value="Restrct_endonuc_IV_Mrr"/>
</dbReference>
<evidence type="ECO:0000259" key="1">
    <source>
        <dbReference type="Pfam" id="PF04471"/>
    </source>
</evidence>
<proteinExistence type="predicted"/>
<dbReference type="RefSeq" id="WP_025702237.1">
    <property type="nucleotide sequence ID" value="NZ_JAUSUY010000031.1"/>
</dbReference>
<name>A0ABU3HDY8_9BACL</name>
<dbReference type="PANTHER" id="PTHR30015:SF7">
    <property type="entry name" value="TYPE IV METHYL-DIRECTED RESTRICTION ENZYME ECOKMRR"/>
    <property type="match status" value="1"/>
</dbReference>
<dbReference type="PANTHER" id="PTHR30015">
    <property type="entry name" value="MRR RESTRICTION SYSTEM PROTEIN"/>
    <property type="match status" value="1"/>
</dbReference>
<dbReference type="Gene3D" id="3.40.1350.10">
    <property type="match status" value="1"/>
</dbReference>
<dbReference type="InterPro" id="IPR011856">
    <property type="entry name" value="tRNA_endonuc-like_dom_sf"/>
</dbReference>
<gene>
    <name evidence="2" type="ORF">J2Z22_004625</name>
</gene>
<dbReference type="SUPFAM" id="SSF52980">
    <property type="entry name" value="Restriction endonuclease-like"/>
    <property type="match status" value="1"/>
</dbReference>
<protein>
    <submittedName>
        <fullName evidence="2">Restriction system protein</fullName>
    </submittedName>
</protein>
<comment type="caution">
    <text evidence="2">The sequence shown here is derived from an EMBL/GenBank/DDBJ whole genome shotgun (WGS) entry which is preliminary data.</text>
</comment>
<dbReference type="InterPro" id="IPR052906">
    <property type="entry name" value="Type_IV_Methyl-Rstrct_Enzyme"/>
</dbReference>
<dbReference type="Pfam" id="PF04471">
    <property type="entry name" value="Mrr_cat"/>
    <property type="match status" value="1"/>
</dbReference>
<reference evidence="2 3" key="1">
    <citation type="submission" date="2023-07" db="EMBL/GenBank/DDBJ databases">
        <title>Genomic Encyclopedia of Type Strains, Phase IV (KMG-IV): sequencing the most valuable type-strain genomes for metagenomic binning, comparative biology and taxonomic classification.</title>
        <authorList>
            <person name="Goeker M."/>
        </authorList>
    </citation>
    <scope>NUCLEOTIDE SEQUENCE [LARGE SCALE GENOMIC DNA]</scope>
    <source>
        <strain evidence="2 3">T98</strain>
    </source>
</reference>
<evidence type="ECO:0000313" key="2">
    <source>
        <dbReference type="EMBL" id="MDT3429029.1"/>
    </source>
</evidence>
<feature type="domain" description="Restriction endonuclease type IV Mrr" evidence="1">
    <location>
        <begin position="174"/>
        <end position="281"/>
    </location>
</feature>
<organism evidence="2 3">
    <name type="scientific">Paenibacillus forsythiae</name>
    <dbReference type="NCBI Taxonomy" id="365616"/>
    <lineage>
        <taxon>Bacteria</taxon>
        <taxon>Bacillati</taxon>
        <taxon>Bacillota</taxon>
        <taxon>Bacilli</taxon>
        <taxon>Bacillales</taxon>
        <taxon>Paenibacillaceae</taxon>
        <taxon>Paenibacillus</taxon>
    </lineage>
</organism>
<dbReference type="Proteomes" id="UP001248709">
    <property type="component" value="Unassembled WGS sequence"/>
</dbReference>
<keyword evidence="3" id="KW-1185">Reference proteome</keyword>